<dbReference type="SMART" id="SM00822">
    <property type="entry name" value="PKS_KR"/>
    <property type="match status" value="1"/>
</dbReference>
<keyword evidence="2" id="KW-0560">Oxidoreductase</keyword>
<dbReference type="PANTHER" id="PTHR24321:SF8">
    <property type="entry name" value="ESTRADIOL 17-BETA-DEHYDROGENASE 8-RELATED"/>
    <property type="match status" value="1"/>
</dbReference>
<protein>
    <recommendedName>
        <fullName evidence="4">Ketoreductase domain-containing protein</fullName>
    </recommendedName>
</protein>
<dbReference type="FunFam" id="3.40.50.720:FF:000084">
    <property type="entry name" value="Short-chain dehydrogenase reductase"/>
    <property type="match status" value="1"/>
</dbReference>
<gene>
    <name evidence="5" type="ORF">BSL82_04840</name>
</gene>
<evidence type="ECO:0000259" key="4">
    <source>
        <dbReference type="SMART" id="SM00822"/>
    </source>
</evidence>
<dbReference type="Gene3D" id="3.40.50.720">
    <property type="entry name" value="NAD(P)-binding Rossmann-like Domain"/>
    <property type="match status" value="1"/>
</dbReference>
<accession>A0A1L3ZSV8</accession>
<reference evidence="6" key="1">
    <citation type="submission" date="2016-11" db="EMBL/GenBank/DDBJ databases">
        <title>Complete Genome Sequence of alachlor-degrading Sphingomonas sp. strain JJ-A5.</title>
        <authorList>
            <person name="Lee H."/>
            <person name="Ka J.-O."/>
        </authorList>
    </citation>
    <scope>NUCLEOTIDE SEQUENCE [LARGE SCALE GENOMIC DNA]</scope>
    <source>
        <strain evidence="6">JJ-A5</strain>
    </source>
</reference>
<proteinExistence type="inferred from homology"/>
<dbReference type="Pfam" id="PF13561">
    <property type="entry name" value="adh_short_C2"/>
    <property type="match status" value="1"/>
</dbReference>
<evidence type="ECO:0000256" key="3">
    <source>
        <dbReference type="ARBA" id="ARBA00023027"/>
    </source>
</evidence>
<name>A0A1L3ZSV8_9SPHN</name>
<dbReference type="STRING" id="1921510.BSL82_04840"/>
<dbReference type="CDD" id="cd05233">
    <property type="entry name" value="SDR_c"/>
    <property type="match status" value="1"/>
</dbReference>
<evidence type="ECO:0000256" key="2">
    <source>
        <dbReference type="ARBA" id="ARBA00023002"/>
    </source>
</evidence>
<dbReference type="OrthoDB" id="9804774at2"/>
<dbReference type="EMBL" id="CP018221">
    <property type="protein sequence ID" value="API58721.1"/>
    <property type="molecule type" value="Genomic_DNA"/>
</dbReference>
<dbReference type="RefSeq" id="WP_072596277.1">
    <property type="nucleotide sequence ID" value="NZ_CP018221.1"/>
</dbReference>
<keyword evidence="6" id="KW-1185">Reference proteome</keyword>
<keyword evidence="3" id="KW-0520">NAD</keyword>
<dbReference type="InterPro" id="IPR057326">
    <property type="entry name" value="KR_dom"/>
</dbReference>
<organism evidence="5 6">
    <name type="scientific">Tardibacter chloracetimidivorans</name>
    <dbReference type="NCBI Taxonomy" id="1921510"/>
    <lineage>
        <taxon>Bacteria</taxon>
        <taxon>Pseudomonadati</taxon>
        <taxon>Pseudomonadota</taxon>
        <taxon>Alphaproteobacteria</taxon>
        <taxon>Sphingomonadales</taxon>
        <taxon>Sphingomonadaceae</taxon>
        <taxon>Tardibacter</taxon>
    </lineage>
</organism>
<dbReference type="InterPro" id="IPR036291">
    <property type="entry name" value="NAD(P)-bd_dom_sf"/>
</dbReference>
<dbReference type="PRINTS" id="PR00081">
    <property type="entry name" value="GDHRDH"/>
</dbReference>
<dbReference type="Proteomes" id="UP000182063">
    <property type="component" value="Chromosome"/>
</dbReference>
<dbReference type="NCBIfam" id="NF005559">
    <property type="entry name" value="PRK07231.1"/>
    <property type="match status" value="1"/>
</dbReference>
<evidence type="ECO:0000256" key="1">
    <source>
        <dbReference type="ARBA" id="ARBA00006484"/>
    </source>
</evidence>
<dbReference type="KEGG" id="sphj:BSL82_04840"/>
<feature type="domain" description="Ketoreductase" evidence="4">
    <location>
        <begin position="7"/>
        <end position="171"/>
    </location>
</feature>
<dbReference type="AlphaFoldDB" id="A0A1L3ZSV8"/>
<dbReference type="InterPro" id="IPR002347">
    <property type="entry name" value="SDR_fam"/>
</dbReference>
<dbReference type="GO" id="GO:0016491">
    <property type="term" value="F:oxidoreductase activity"/>
    <property type="evidence" value="ECO:0007669"/>
    <property type="project" value="UniProtKB-KW"/>
</dbReference>
<evidence type="ECO:0000313" key="5">
    <source>
        <dbReference type="EMBL" id="API58721.1"/>
    </source>
</evidence>
<dbReference type="InterPro" id="IPR020904">
    <property type="entry name" value="Sc_DH/Rdtase_CS"/>
</dbReference>
<dbReference type="PRINTS" id="PR00080">
    <property type="entry name" value="SDRFAMILY"/>
</dbReference>
<dbReference type="PANTHER" id="PTHR24321">
    <property type="entry name" value="DEHYDROGENASES, SHORT CHAIN"/>
    <property type="match status" value="1"/>
</dbReference>
<dbReference type="PROSITE" id="PS00061">
    <property type="entry name" value="ADH_SHORT"/>
    <property type="match status" value="1"/>
</dbReference>
<comment type="similarity">
    <text evidence="1">Belongs to the short-chain dehydrogenases/reductases (SDR) family.</text>
</comment>
<evidence type="ECO:0000313" key="6">
    <source>
        <dbReference type="Proteomes" id="UP000182063"/>
    </source>
</evidence>
<sequence>MQRFKGKVALITGGGEGIGEATARRLAAEGAQVVVTGRRQALIEAVAKDIGGLAVAGDIADEAHVRTAVAATVEHFGALDILIANAGVSMSGSVVEIDMDVFRRSMAVNVEGALLAAKYAIPHMRQRGGGAIVLVSSQAAFVAYPDLIAYTSAKSAMLGLSRSIAIDYGPDRIRCNVLCPAWVRSAMTDATFGDLARSRGRSLEDVFAQAMKPTPLRRMATPEEMAGPIAFLASDDASFITGTALTADGGGAIIDPSMQAIESI</sequence>
<dbReference type="SUPFAM" id="SSF51735">
    <property type="entry name" value="NAD(P)-binding Rossmann-fold domains"/>
    <property type="match status" value="1"/>
</dbReference>